<dbReference type="InterPro" id="IPR036396">
    <property type="entry name" value="Cyt_P450_sf"/>
</dbReference>
<evidence type="ECO:0000256" key="5">
    <source>
        <dbReference type="PIRSR" id="PIRSR602401-1"/>
    </source>
</evidence>
<dbReference type="GO" id="GO:0016705">
    <property type="term" value="F:oxidoreductase activity, acting on paired donors, with incorporation or reduction of molecular oxygen"/>
    <property type="evidence" value="ECO:0007669"/>
    <property type="project" value="InterPro"/>
</dbReference>
<keyword evidence="6" id="KW-0560">Oxidoreductase</keyword>
<evidence type="ECO:0000313" key="7">
    <source>
        <dbReference type="EMBL" id="KAF6217954.1"/>
    </source>
</evidence>
<dbReference type="EMBL" id="JACCJB010000024">
    <property type="protein sequence ID" value="KAF6217954.1"/>
    <property type="molecule type" value="Genomic_DNA"/>
</dbReference>
<dbReference type="GO" id="GO:0004497">
    <property type="term" value="F:monooxygenase activity"/>
    <property type="evidence" value="ECO:0007669"/>
    <property type="project" value="UniProtKB-KW"/>
</dbReference>
<dbReference type="PRINTS" id="PR00463">
    <property type="entry name" value="EP450I"/>
</dbReference>
<dbReference type="GO" id="GO:0020037">
    <property type="term" value="F:heme binding"/>
    <property type="evidence" value="ECO:0007669"/>
    <property type="project" value="InterPro"/>
</dbReference>
<accession>A0A8H6F7X3</accession>
<dbReference type="SUPFAM" id="SSF48264">
    <property type="entry name" value="Cytochrome P450"/>
    <property type="match status" value="1"/>
</dbReference>
<evidence type="ECO:0000256" key="2">
    <source>
        <dbReference type="ARBA" id="ARBA00010617"/>
    </source>
</evidence>
<keyword evidence="6" id="KW-0503">Monooxygenase</keyword>
<dbReference type="Pfam" id="PF00067">
    <property type="entry name" value="p450"/>
    <property type="match status" value="2"/>
</dbReference>
<evidence type="ECO:0000256" key="1">
    <source>
        <dbReference type="ARBA" id="ARBA00001971"/>
    </source>
</evidence>
<dbReference type="InterPro" id="IPR002401">
    <property type="entry name" value="Cyt_P450_E_grp-I"/>
</dbReference>
<keyword evidence="3 5" id="KW-0479">Metal-binding</keyword>
<sequence>MSLPNVSDVALWFALALGLWIFLSKLYQAYASPLRDVQGPWLARFTRFWYARSTYSRQGHKINMDLHKKYGPIVRIAPNEYSIDDLEASKIIYRSRDPLVKAPRYAGWGLPNAEPSTFTTLDNAHHAARIRQVNSLYQTSALVNIEYQVDGATNEFVERLSGFAKEGKTVDMGDWLKYYAFDAVGSLSFGKPFGFLQKGTDIAGILETIHSYAFYGMVAGIYHEWHPTTYRIWQWLAPKERGGGIAHIMQFAGRAIDDWNQRLESEKAMDEEKTEGGDLLYTNQTGSLLAKVRRNPESFKAEDIFYHMSMNVLAGGETTAASTANIVYYLIKNPRVLSKLREELQEALGKRDEASKRVSVKEAQNVPYLQAVIKESLRILPNGLHLPRVVPKGGLNLAGRFFPEGTKVGINPWVAHANRSVYGEDADVFRPERWLEEGSMDGENKMEQYFFTVSAFDALLVFSNPAITTTRGAQNVVFLAQILLSSNARCPTLRVRQERNYLGVNSTYSLHSLEKRKDARRTRLANMYGREQFGRGPRTCLGKNISLMEMNKLIPELVLRFDIEMAEKDAEWTVYNDWFVKQEGFRVKVSKRQETGVLL</sequence>
<keyword evidence="4 5" id="KW-0408">Iron</keyword>
<proteinExistence type="inferred from homology"/>
<name>A0A8H6F7X3_9LECA</name>
<dbReference type="PANTHER" id="PTHR24305:SF166">
    <property type="entry name" value="CYTOCHROME P450 12A4, MITOCHONDRIAL-RELATED"/>
    <property type="match status" value="1"/>
</dbReference>
<dbReference type="RefSeq" id="XP_037147389.1">
    <property type="nucleotide sequence ID" value="XM_037297264.1"/>
</dbReference>
<gene>
    <name evidence="7" type="ORF">HO133_006366</name>
</gene>
<dbReference type="CDD" id="cd11060">
    <property type="entry name" value="CYP57A1-like"/>
    <property type="match status" value="1"/>
</dbReference>
<dbReference type="PANTHER" id="PTHR24305">
    <property type="entry name" value="CYTOCHROME P450"/>
    <property type="match status" value="1"/>
</dbReference>
<organism evidence="7 8">
    <name type="scientific">Letharia lupina</name>
    <dbReference type="NCBI Taxonomy" id="560253"/>
    <lineage>
        <taxon>Eukaryota</taxon>
        <taxon>Fungi</taxon>
        <taxon>Dikarya</taxon>
        <taxon>Ascomycota</taxon>
        <taxon>Pezizomycotina</taxon>
        <taxon>Lecanoromycetes</taxon>
        <taxon>OSLEUM clade</taxon>
        <taxon>Lecanoromycetidae</taxon>
        <taxon>Lecanorales</taxon>
        <taxon>Lecanorineae</taxon>
        <taxon>Parmeliaceae</taxon>
        <taxon>Letharia</taxon>
    </lineage>
</organism>
<keyword evidence="5 6" id="KW-0349">Heme</keyword>
<feature type="binding site" description="axial binding residue" evidence="5">
    <location>
        <position position="540"/>
    </location>
    <ligand>
        <name>heme</name>
        <dbReference type="ChEBI" id="CHEBI:30413"/>
    </ligand>
    <ligandPart>
        <name>Fe</name>
        <dbReference type="ChEBI" id="CHEBI:18248"/>
    </ligandPart>
</feature>
<dbReference type="InterPro" id="IPR017972">
    <property type="entry name" value="Cyt_P450_CS"/>
</dbReference>
<protein>
    <submittedName>
        <fullName evidence="7">Uncharacterized protein</fullName>
    </submittedName>
</protein>
<dbReference type="PRINTS" id="PR00385">
    <property type="entry name" value="P450"/>
</dbReference>
<keyword evidence="8" id="KW-1185">Reference proteome</keyword>
<dbReference type="AlphaFoldDB" id="A0A8H6F7X3"/>
<comment type="caution">
    <text evidence="7">The sequence shown here is derived from an EMBL/GenBank/DDBJ whole genome shotgun (WGS) entry which is preliminary data.</text>
</comment>
<comment type="cofactor">
    <cofactor evidence="1 5">
        <name>heme</name>
        <dbReference type="ChEBI" id="CHEBI:30413"/>
    </cofactor>
</comment>
<evidence type="ECO:0000256" key="6">
    <source>
        <dbReference type="RuleBase" id="RU000461"/>
    </source>
</evidence>
<dbReference type="GO" id="GO:0005506">
    <property type="term" value="F:iron ion binding"/>
    <property type="evidence" value="ECO:0007669"/>
    <property type="project" value="InterPro"/>
</dbReference>
<evidence type="ECO:0000313" key="8">
    <source>
        <dbReference type="Proteomes" id="UP000593566"/>
    </source>
</evidence>
<dbReference type="PROSITE" id="PS00086">
    <property type="entry name" value="CYTOCHROME_P450"/>
    <property type="match status" value="1"/>
</dbReference>
<dbReference type="Proteomes" id="UP000593566">
    <property type="component" value="Unassembled WGS sequence"/>
</dbReference>
<comment type="similarity">
    <text evidence="2 6">Belongs to the cytochrome P450 family.</text>
</comment>
<evidence type="ECO:0000256" key="4">
    <source>
        <dbReference type="ARBA" id="ARBA00023004"/>
    </source>
</evidence>
<evidence type="ECO:0000256" key="3">
    <source>
        <dbReference type="ARBA" id="ARBA00022723"/>
    </source>
</evidence>
<dbReference type="InterPro" id="IPR001128">
    <property type="entry name" value="Cyt_P450"/>
</dbReference>
<dbReference type="InterPro" id="IPR050121">
    <property type="entry name" value="Cytochrome_P450_monoxygenase"/>
</dbReference>
<reference evidence="7 8" key="1">
    <citation type="journal article" date="2020" name="Genomics">
        <title>Complete, high-quality genomes from long-read metagenomic sequencing of two wolf lichen thalli reveals enigmatic genome architecture.</title>
        <authorList>
            <person name="McKenzie S.K."/>
            <person name="Walston R.F."/>
            <person name="Allen J.L."/>
        </authorList>
    </citation>
    <scope>NUCLEOTIDE SEQUENCE [LARGE SCALE GENOMIC DNA]</scope>
    <source>
        <strain evidence="7">WasteWater1</strain>
    </source>
</reference>
<dbReference type="GeneID" id="59334767"/>
<dbReference type="Gene3D" id="1.10.630.10">
    <property type="entry name" value="Cytochrome P450"/>
    <property type="match status" value="1"/>
</dbReference>